<sequence length="699" mass="79284">MAPRIDQGTIIVLDIGRNVASSEEKIGNSFFLNAKECTARILERKVMTQAKNYVGVILLGSKITNNSMADQCEGAFRHIEVLAPLQTPTWQMIRDLPNEPSKRKGDWFDALIVAADQFKQIEEVNILNKKIILMTNFQAPSQIDEDQVEMVLKGFKEENFEVDVIGLDIYDQCHKGDDIDLARHFVQTTKGASASFEYTKQYLLFQRQKATKAVPWHSELSFGPNVKIPISSYIRLKDEPVVKTWKKAVKDPVTSTSSTTEGVMKNNTNQSNADDIVKGYHYGQQIIPLSDCDKTMLYESGVKSLSVYGFTHASNIKWQNLNGDGLSYVFGKKDDKKAQYAVRCLVECLHELKLVGIVRRVYNNGNAPKMYVLTPVIDTNDFVCLSMIAICFKEDIKNMAFPQTKQKKFACTEEQVSAFKDLIKAMDLTSAYDDTFDDTEAFPIAETVSPTAQYVLDCIAYRAMNPGKSLPQPRDEIMSLFKMPPTIEKRSRDPIDKLKKMLNLKKVEPKQKRRNQTQYHIPTPTVIHAADPNHTNEEINFPKVQVPISNSKSVAHIGTVDPVNDFQTLFRNGKSLVDLAPDMTKAIENLIYCNLDGNYSKAFNTLAYFRNECVKVDPSPYNTWLQTFKSALNSYNKKIDVCDKMLEKKLGLILKKENNLSTFDVEISHEDSQLYENDTMPYDTELSVRPEVNGLFDEI</sequence>
<dbReference type="Proteomes" id="UP001064048">
    <property type="component" value="Chromosome 23"/>
</dbReference>
<protein>
    <submittedName>
        <fullName evidence="1">Uncharacterized protein</fullName>
    </submittedName>
</protein>
<reference evidence="1 2" key="1">
    <citation type="journal article" date="2022" name="Genome Biol. Evol.">
        <title>The Spruce Budworm Genome: Reconstructing the Evolutionary History of Antifreeze Proteins.</title>
        <authorList>
            <person name="Beliveau C."/>
            <person name="Gagne P."/>
            <person name="Picq S."/>
            <person name="Vernygora O."/>
            <person name="Keeling C.I."/>
            <person name="Pinkney K."/>
            <person name="Doucet D."/>
            <person name="Wen F."/>
            <person name="Johnston J.S."/>
            <person name="Maaroufi H."/>
            <person name="Boyle B."/>
            <person name="Laroche J."/>
            <person name="Dewar K."/>
            <person name="Juretic N."/>
            <person name="Blackburn G."/>
            <person name="Nisole A."/>
            <person name="Brunet B."/>
            <person name="Brandao M."/>
            <person name="Lumley L."/>
            <person name="Duan J."/>
            <person name="Quan G."/>
            <person name="Lucarotti C.J."/>
            <person name="Roe A.D."/>
            <person name="Sperling F.A.H."/>
            <person name="Levesque R.C."/>
            <person name="Cusson M."/>
        </authorList>
    </citation>
    <scope>NUCLEOTIDE SEQUENCE [LARGE SCALE GENOMIC DNA]</scope>
    <source>
        <strain evidence="1">Glfc:IPQL:Cfum</strain>
    </source>
</reference>
<organism evidence="1 2">
    <name type="scientific">Choristoneura fumiferana</name>
    <name type="common">Spruce budworm moth</name>
    <name type="synonym">Archips fumiferana</name>
    <dbReference type="NCBI Taxonomy" id="7141"/>
    <lineage>
        <taxon>Eukaryota</taxon>
        <taxon>Metazoa</taxon>
        <taxon>Ecdysozoa</taxon>
        <taxon>Arthropoda</taxon>
        <taxon>Hexapoda</taxon>
        <taxon>Insecta</taxon>
        <taxon>Pterygota</taxon>
        <taxon>Neoptera</taxon>
        <taxon>Endopterygota</taxon>
        <taxon>Lepidoptera</taxon>
        <taxon>Glossata</taxon>
        <taxon>Ditrysia</taxon>
        <taxon>Tortricoidea</taxon>
        <taxon>Tortricidae</taxon>
        <taxon>Tortricinae</taxon>
        <taxon>Choristoneura</taxon>
    </lineage>
</organism>
<name>A0ACC0KSC4_CHOFU</name>
<evidence type="ECO:0000313" key="1">
    <source>
        <dbReference type="EMBL" id="KAI8439215.1"/>
    </source>
</evidence>
<accession>A0ACC0KSC4</accession>
<evidence type="ECO:0000313" key="2">
    <source>
        <dbReference type="Proteomes" id="UP001064048"/>
    </source>
</evidence>
<keyword evidence="2" id="KW-1185">Reference proteome</keyword>
<proteinExistence type="predicted"/>
<dbReference type="EMBL" id="CM046123">
    <property type="protein sequence ID" value="KAI8439215.1"/>
    <property type="molecule type" value="Genomic_DNA"/>
</dbReference>
<comment type="caution">
    <text evidence="1">The sequence shown here is derived from an EMBL/GenBank/DDBJ whole genome shotgun (WGS) entry which is preliminary data.</text>
</comment>
<gene>
    <name evidence="1" type="ORF">MSG28_013057</name>
</gene>